<reference evidence="3 4" key="1">
    <citation type="submission" date="2016-11" db="EMBL/GenBank/DDBJ databases">
        <authorList>
            <person name="Jaros S."/>
            <person name="Januszkiewicz K."/>
            <person name="Wedrychowicz H."/>
        </authorList>
    </citation>
    <scope>NUCLEOTIDE SEQUENCE [LARGE SCALE GENOMIC DNA]</scope>
    <source>
        <strain evidence="3 4">DSM 18899</strain>
    </source>
</reference>
<dbReference type="RefSeq" id="WP_072426969.1">
    <property type="nucleotide sequence ID" value="NZ_FPKR01000002.1"/>
</dbReference>
<dbReference type="EMBL" id="FPKR01000002">
    <property type="protein sequence ID" value="SFZ71593.1"/>
    <property type="molecule type" value="Genomic_DNA"/>
</dbReference>
<dbReference type="OrthoDB" id="5372487at2"/>
<dbReference type="InterPro" id="IPR005479">
    <property type="entry name" value="CPAse_ATP-bd"/>
</dbReference>
<dbReference type="GO" id="GO:0005524">
    <property type="term" value="F:ATP binding"/>
    <property type="evidence" value="ECO:0007669"/>
    <property type="project" value="UniProtKB-UniRule"/>
</dbReference>
<feature type="domain" description="ATP-grasp" evidence="2">
    <location>
        <begin position="118"/>
        <end position="317"/>
    </location>
</feature>
<evidence type="ECO:0000313" key="3">
    <source>
        <dbReference type="EMBL" id="SFZ71593.1"/>
    </source>
</evidence>
<evidence type="ECO:0000256" key="1">
    <source>
        <dbReference type="PROSITE-ProRule" id="PRU00409"/>
    </source>
</evidence>
<dbReference type="Pfam" id="PF02786">
    <property type="entry name" value="CPSase_L_D2"/>
    <property type="match status" value="1"/>
</dbReference>
<evidence type="ECO:0000259" key="2">
    <source>
        <dbReference type="PROSITE" id="PS50975"/>
    </source>
</evidence>
<dbReference type="Proteomes" id="UP000186513">
    <property type="component" value="Unassembled WGS sequence"/>
</dbReference>
<dbReference type="STRING" id="1121279.SAMN02745887_00411"/>
<keyword evidence="4" id="KW-1185">Reference proteome</keyword>
<dbReference type="AlphaFoldDB" id="A0A1K2H5R2"/>
<keyword evidence="1" id="KW-0067">ATP-binding</keyword>
<organism evidence="3 4">
    <name type="scientific">Chitinimonas taiwanensis DSM 18899</name>
    <dbReference type="NCBI Taxonomy" id="1121279"/>
    <lineage>
        <taxon>Bacteria</taxon>
        <taxon>Pseudomonadati</taxon>
        <taxon>Pseudomonadota</taxon>
        <taxon>Betaproteobacteria</taxon>
        <taxon>Neisseriales</taxon>
        <taxon>Chitinibacteraceae</taxon>
        <taxon>Chitinimonas</taxon>
    </lineage>
</organism>
<accession>A0A1K2H5R2</accession>
<sequence>MNAPPCIVLGLETQIGLSLVRELGAAGVRVIGITQDPQAIGLASRYLHEGIVVPEARSPALLAAIRAVGERYGPCKLMAVAEVNLNWLMRERSQLGQVEALLPAPAALATVLDKQATLAAAQAVGIAVPQSIEPLPGDDLAALAARCPLPAVLKWKDPNAVAPLLAKQGLDLLKAEYVYTQDELLAALRRYAPLGAWPLVQEYCPGYGLGQFFYLHEGQALRRFQHRRVAEWPPEGGFSSVCDAVPLSEHVELQAKSIALLRAIGWQGVAMVEYRYDPVSGRAVLMEINGRFWGSYPLALYAGAGFALLSYQVAHGLPYAAEPPLNTRLRCRMVATELKRLLRIWLQPDKIIDRSFQRRPWAELLRFLADFLRPNVRYYVWSWRDPQPFLRDLRNLLRVGRG</sequence>
<keyword evidence="3" id="KW-0436">Ligase</keyword>
<protein>
    <submittedName>
        <fullName evidence="3">Predicted ATP-dependent carboligase, ATP-grasp superfamily</fullName>
    </submittedName>
</protein>
<evidence type="ECO:0000313" key="4">
    <source>
        <dbReference type="Proteomes" id="UP000186513"/>
    </source>
</evidence>
<dbReference type="GO" id="GO:0046872">
    <property type="term" value="F:metal ion binding"/>
    <property type="evidence" value="ECO:0007669"/>
    <property type="project" value="InterPro"/>
</dbReference>
<dbReference type="Gene3D" id="3.30.470.20">
    <property type="entry name" value="ATP-grasp fold, B domain"/>
    <property type="match status" value="1"/>
</dbReference>
<dbReference type="GO" id="GO:0016874">
    <property type="term" value="F:ligase activity"/>
    <property type="evidence" value="ECO:0007669"/>
    <property type="project" value="UniProtKB-KW"/>
</dbReference>
<proteinExistence type="predicted"/>
<dbReference type="SUPFAM" id="SSF56059">
    <property type="entry name" value="Glutathione synthetase ATP-binding domain-like"/>
    <property type="match status" value="1"/>
</dbReference>
<dbReference type="PROSITE" id="PS50975">
    <property type="entry name" value="ATP_GRASP"/>
    <property type="match status" value="1"/>
</dbReference>
<name>A0A1K2H5R2_9NEIS</name>
<dbReference type="InterPro" id="IPR011761">
    <property type="entry name" value="ATP-grasp"/>
</dbReference>
<gene>
    <name evidence="3" type="ORF">SAMN02745887_00411</name>
</gene>
<keyword evidence="1" id="KW-0547">Nucleotide-binding</keyword>